<dbReference type="InterPro" id="IPR002937">
    <property type="entry name" value="Amino_oxidase"/>
</dbReference>
<dbReference type="EMBL" id="BJYS01000001">
    <property type="protein sequence ID" value="GEO02568.1"/>
    <property type="molecule type" value="Genomic_DNA"/>
</dbReference>
<proteinExistence type="predicted"/>
<dbReference type="Pfam" id="PF01593">
    <property type="entry name" value="Amino_oxidase"/>
    <property type="match status" value="1"/>
</dbReference>
<evidence type="ECO:0000259" key="1">
    <source>
        <dbReference type="Pfam" id="PF01593"/>
    </source>
</evidence>
<dbReference type="AlphaFoldDB" id="A0A512AS79"/>
<dbReference type="Gene3D" id="3.90.660.20">
    <property type="entry name" value="Protoporphyrinogen oxidase, mitochondrial, domain 2"/>
    <property type="match status" value="1"/>
</dbReference>
<dbReference type="SUPFAM" id="SSF51905">
    <property type="entry name" value="FAD/NAD(P)-binding domain"/>
    <property type="match status" value="1"/>
</dbReference>
<comment type="caution">
    <text evidence="2">The sequence shown here is derived from an EMBL/GenBank/DDBJ whole genome shotgun (WGS) entry which is preliminary data.</text>
</comment>
<dbReference type="RefSeq" id="WP_146894603.1">
    <property type="nucleotide sequence ID" value="NZ_BJYS01000001.1"/>
</dbReference>
<name>A0A512AS79_9BACT</name>
<dbReference type="InterPro" id="IPR036188">
    <property type="entry name" value="FAD/NAD-bd_sf"/>
</dbReference>
<reference evidence="2 3" key="1">
    <citation type="submission" date="2019-07" db="EMBL/GenBank/DDBJ databases">
        <title>Whole genome shotgun sequence of Adhaeribacter aerolatus NBRC 106133.</title>
        <authorList>
            <person name="Hosoyama A."/>
            <person name="Uohara A."/>
            <person name="Ohji S."/>
            <person name="Ichikawa N."/>
        </authorList>
    </citation>
    <scope>NUCLEOTIDE SEQUENCE [LARGE SCALE GENOMIC DNA]</scope>
    <source>
        <strain evidence="2 3">NBRC 106133</strain>
    </source>
</reference>
<keyword evidence="3" id="KW-1185">Reference proteome</keyword>
<protein>
    <submittedName>
        <fullName evidence="2">Oxidoreductase</fullName>
    </submittedName>
</protein>
<dbReference type="Proteomes" id="UP000321532">
    <property type="component" value="Unassembled WGS sequence"/>
</dbReference>
<organism evidence="2 3">
    <name type="scientific">Adhaeribacter aerolatus</name>
    <dbReference type="NCBI Taxonomy" id="670289"/>
    <lineage>
        <taxon>Bacteria</taxon>
        <taxon>Pseudomonadati</taxon>
        <taxon>Bacteroidota</taxon>
        <taxon>Cytophagia</taxon>
        <taxon>Cytophagales</taxon>
        <taxon>Hymenobacteraceae</taxon>
        <taxon>Adhaeribacter</taxon>
    </lineage>
</organism>
<dbReference type="OrthoDB" id="9767561at2"/>
<sequence>MENYPVVIIGAGVAGLSCATYLARTGQSFLILEGSTGIGGRVRTDRYKGYLLDRGFQVFLADYPEAHKLLDYESLGLQAFRSGALIKQGNGFSEVVHPLKEPGQLFTTLISRFATLPDKLRILKLGTQILPLSDESLLQGPANQSTMAYLQQQGFSQKIIQNFFIPFFGGVYLDRDLKTSSNFFRFIFKYFATSAVTLPTEGIEAIPAQLAAKLPAGSIRTGTMVKALTPENEIILADGERLTAGTLVLATDAAAAAQLLGEEPPARLNQTTCTYFTSDESPNNSKLLMLNPNSHSVVHNVSVPSDICPSYAPAGKALISVSTHGPHGLSPENLALKIKAELKTWFGETVENWRYLKTYFIPQGLPPTAPNPAQPFLQLAANLYRCGDYTAYPSLNAAMATGRLVAENITGKKF</sequence>
<dbReference type="Gene3D" id="3.50.50.60">
    <property type="entry name" value="FAD/NAD(P)-binding domain"/>
    <property type="match status" value="1"/>
</dbReference>
<dbReference type="Gene3D" id="1.10.3110.10">
    <property type="entry name" value="protoporphyrinogen ix oxidase, domain 3"/>
    <property type="match status" value="1"/>
</dbReference>
<accession>A0A512AS79</accession>
<dbReference type="PANTHER" id="PTHR42841">
    <property type="entry name" value="AMINE OXIDASE"/>
    <property type="match status" value="1"/>
</dbReference>
<feature type="domain" description="Amine oxidase" evidence="1">
    <location>
        <begin position="13"/>
        <end position="409"/>
    </location>
</feature>
<evidence type="ECO:0000313" key="2">
    <source>
        <dbReference type="EMBL" id="GEO02568.1"/>
    </source>
</evidence>
<evidence type="ECO:0000313" key="3">
    <source>
        <dbReference type="Proteomes" id="UP000321532"/>
    </source>
</evidence>
<dbReference type="GO" id="GO:0016491">
    <property type="term" value="F:oxidoreductase activity"/>
    <property type="evidence" value="ECO:0007669"/>
    <property type="project" value="InterPro"/>
</dbReference>
<gene>
    <name evidence="2" type="ORF">AAE02nite_02320</name>
</gene>